<protein>
    <submittedName>
        <fullName evidence="2">Uncharacterized protein</fullName>
    </submittedName>
</protein>
<accession>A0A9Q1ESR5</accession>
<sequence length="102" mass="10953">MTLSFSIVRGFTDTTGSSDTANHPPAQQGHRSGPGWRLAAAPQPVISVWFDQMRGAGLQSNGEYVQRKRQEAWGGSTANAGAGFRPLGTPPCRHPLLLVIRL</sequence>
<gene>
    <name evidence="2" type="ORF">SKAU_G00316550</name>
</gene>
<dbReference type="EMBL" id="JAINUF010000013">
    <property type="protein sequence ID" value="KAJ8344326.1"/>
    <property type="molecule type" value="Genomic_DNA"/>
</dbReference>
<feature type="region of interest" description="Disordered" evidence="1">
    <location>
        <begin position="1"/>
        <end position="37"/>
    </location>
</feature>
<dbReference type="AlphaFoldDB" id="A0A9Q1ESR5"/>
<evidence type="ECO:0000313" key="3">
    <source>
        <dbReference type="Proteomes" id="UP001152622"/>
    </source>
</evidence>
<feature type="compositionally biased region" description="Polar residues" evidence="1">
    <location>
        <begin position="12"/>
        <end position="21"/>
    </location>
</feature>
<evidence type="ECO:0000313" key="2">
    <source>
        <dbReference type="EMBL" id="KAJ8344326.1"/>
    </source>
</evidence>
<name>A0A9Q1ESR5_SYNKA</name>
<reference evidence="2" key="1">
    <citation type="journal article" date="2023" name="Science">
        <title>Genome structures resolve the early diversification of teleost fishes.</title>
        <authorList>
            <person name="Parey E."/>
            <person name="Louis A."/>
            <person name="Montfort J."/>
            <person name="Bouchez O."/>
            <person name="Roques C."/>
            <person name="Iampietro C."/>
            <person name="Lluch J."/>
            <person name="Castinel A."/>
            <person name="Donnadieu C."/>
            <person name="Desvignes T."/>
            <person name="Floi Bucao C."/>
            <person name="Jouanno E."/>
            <person name="Wen M."/>
            <person name="Mejri S."/>
            <person name="Dirks R."/>
            <person name="Jansen H."/>
            <person name="Henkel C."/>
            <person name="Chen W.J."/>
            <person name="Zahm M."/>
            <person name="Cabau C."/>
            <person name="Klopp C."/>
            <person name="Thompson A.W."/>
            <person name="Robinson-Rechavi M."/>
            <person name="Braasch I."/>
            <person name="Lecointre G."/>
            <person name="Bobe J."/>
            <person name="Postlethwait J.H."/>
            <person name="Berthelot C."/>
            <person name="Roest Crollius H."/>
            <person name="Guiguen Y."/>
        </authorList>
    </citation>
    <scope>NUCLEOTIDE SEQUENCE</scope>
    <source>
        <strain evidence="2">WJC10195</strain>
    </source>
</reference>
<proteinExistence type="predicted"/>
<organism evidence="2 3">
    <name type="scientific">Synaphobranchus kaupii</name>
    <name type="common">Kaup's arrowtooth eel</name>
    <dbReference type="NCBI Taxonomy" id="118154"/>
    <lineage>
        <taxon>Eukaryota</taxon>
        <taxon>Metazoa</taxon>
        <taxon>Chordata</taxon>
        <taxon>Craniata</taxon>
        <taxon>Vertebrata</taxon>
        <taxon>Euteleostomi</taxon>
        <taxon>Actinopterygii</taxon>
        <taxon>Neopterygii</taxon>
        <taxon>Teleostei</taxon>
        <taxon>Anguilliformes</taxon>
        <taxon>Synaphobranchidae</taxon>
        <taxon>Synaphobranchus</taxon>
    </lineage>
</organism>
<comment type="caution">
    <text evidence="2">The sequence shown here is derived from an EMBL/GenBank/DDBJ whole genome shotgun (WGS) entry which is preliminary data.</text>
</comment>
<evidence type="ECO:0000256" key="1">
    <source>
        <dbReference type="SAM" id="MobiDB-lite"/>
    </source>
</evidence>
<dbReference type="Proteomes" id="UP001152622">
    <property type="component" value="Chromosome 13"/>
</dbReference>
<keyword evidence="3" id="KW-1185">Reference proteome</keyword>